<dbReference type="PRINTS" id="PR00508">
    <property type="entry name" value="S21N4MTFRASE"/>
</dbReference>
<dbReference type="EC" id="2.1.1.-" evidence="8"/>
<protein>
    <recommendedName>
        <fullName evidence="8">Methyltransferase</fullName>
        <ecNumber evidence="8">2.1.1.-</ecNumber>
    </recommendedName>
</protein>
<feature type="region of interest" description="Disordered" evidence="9">
    <location>
        <begin position="350"/>
        <end position="378"/>
    </location>
</feature>
<dbReference type="Gene3D" id="3.40.50.150">
    <property type="entry name" value="Vaccinia Virus protein VP39"/>
    <property type="match status" value="1"/>
</dbReference>
<dbReference type="SUPFAM" id="SSF53335">
    <property type="entry name" value="S-adenosyl-L-methionine-dependent methyltransferases"/>
    <property type="match status" value="1"/>
</dbReference>
<evidence type="ECO:0000313" key="11">
    <source>
        <dbReference type="EMBL" id="GAA4434514.1"/>
    </source>
</evidence>
<evidence type="ECO:0000256" key="3">
    <source>
        <dbReference type="ARBA" id="ARBA00022679"/>
    </source>
</evidence>
<proteinExistence type="inferred from homology"/>
<feature type="domain" description="DNA methylase N-4/N-6" evidence="10">
    <location>
        <begin position="23"/>
        <end position="267"/>
    </location>
</feature>
<keyword evidence="12" id="KW-1185">Reference proteome</keyword>
<evidence type="ECO:0000256" key="1">
    <source>
        <dbReference type="ARBA" id="ARBA00010203"/>
    </source>
</evidence>
<evidence type="ECO:0000313" key="12">
    <source>
        <dbReference type="Proteomes" id="UP001500552"/>
    </source>
</evidence>
<evidence type="ECO:0000256" key="5">
    <source>
        <dbReference type="ARBA" id="ARBA00022747"/>
    </source>
</evidence>
<evidence type="ECO:0000256" key="2">
    <source>
        <dbReference type="ARBA" id="ARBA00022603"/>
    </source>
</evidence>
<keyword evidence="5" id="KW-0680">Restriction system</keyword>
<evidence type="ECO:0000256" key="4">
    <source>
        <dbReference type="ARBA" id="ARBA00022691"/>
    </source>
</evidence>
<evidence type="ECO:0000256" key="7">
    <source>
        <dbReference type="ARBA" id="ARBA00049120"/>
    </source>
</evidence>
<comment type="catalytic activity">
    <reaction evidence="7">
        <text>a 2'-deoxycytidine in DNA + S-adenosyl-L-methionine = an N(4)-methyl-2'-deoxycytidine in DNA + S-adenosyl-L-homocysteine + H(+)</text>
        <dbReference type="Rhea" id="RHEA:16857"/>
        <dbReference type="Rhea" id="RHEA-COMP:11369"/>
        <dbReference type="Rhea" id="RHEA-COMP:13674"/>
        <dbReference type="ChEBI" id="CHEBI:15378"/>
        <dbReference type="ChEBI" id="CHEBI:57856"/>
        <dbReference type="ChEBI" id="CHEBI:59789"/>
        <dbReference type="ChEBI" id="CHEBI:85452"/>
        <dbReference type="ChEBI" id="CHEBI:137933"/>
        <dbReference type="EC" id="2.1.1.113"/>
    </reaction>
</comment>
<evidence type="ECO:0000256" key="9">
    <source>
        <dbReference type="SAM" id="MobiDB-lite"/>
    </source>
</evidence>
<keyword evidence="3" id="KW-0808">Transferase</keyword>
<dbReference type="Pfam" id="PF01555">
    <property type="entry name" value="N6_N4_Mtase"/>
    <property type="match status" value="1"/>
</dbReference>
<name>A0ABP8LSZ9_9BACT</name>
<dbReference type="PROSITE" id="PS00093">
    <property type="entry name" value="N4_MTASE"/>
    <property type="match status" value="1"/>
</dbReference>
<dbReference type="EMBL" id="BAABHC010000014">
    <property type="protein sequence ID" value="GAA4434514.1"/>
    <property type="molecule type" value="Genomic_DNA"/>
</dbReference>
<keyword evidence="2" id="KW-0489">Methyltransferase</keyword>
<keyword evidence="4" id="KW-0949">S-adenosyl-L-methionine</keyword>
<dbReference type="RefSeq" id="WP_345159570.1">
    <property type="nucleotide sequence ID" value="NZ_BAABHC010000014.1"/>
</dbReference>
<comment type="similarity">
    <text evidence="1">Belongs to the N(4)/N(6)-methyltransferase family. N(4) subfamily.</text>
</comment>
<evidence type="ECO:0000259" key="10">
    <source>
        <dbReference type="Pfam" id="PF01555"/>
    </source>
</evidence>
<accession>A0ABP8LSZ9</accession>
<organism evidence="11 12">
    <name type="scientific">Pontibacter saemangeumensis</name>
    <dbReference type="NCBI Taxonomy" id="1084525"/>
    <lineage>
        <taxon>Bacteria</taxon>
        <taxon>Pseudomonadati</taxon>
        <taxon>Bacteroidota</taxon>
        <taxon>Cytophagia</taxon>
        <taxon>Cytophagales</taxon>
        <taxon>Hymenobacteraceae</taxon>
        <taxon>Pontibacter</taxon>
    </lineage>
</organism>
<evidence type="ECO:0000256" key="8">
    <source>
        <dbReference type="RuleBase" id="RU362026"/>
    </source>
</evidence>
<evidence type="ECO:0000256" key="6">
    <source>
        <dbReference type="ARBA" id="ARBA00023125"/>
    </source>
</evidence>
<dbReference type="InterPro" id="IPR017985">
    <property type="entry name" value="MeTrfase_CN4_CS"/>
</dbReference>
<dbReference type="InterPro" id="IPR002941">
    <property type="entry name" value="DNA_methylase_N4/N6"/>
</dbReference>
<dbReference type="InterPro" id="IPR001091">
    <property type="entry name" value="RM_Methyltransferase"/>
</dbReference>
<feature type="compositionally biased region" description="Basic and acidic residues" evidence="9">
    <location>
        <begin position="357"/>
        <end position="368"/>
    </location>
</feature>
<comment type="caution">
    <text evidence="11">The sequence shown here is derived from an EMBL/GenBank/DDBJ whole genome shotgun (WGS) entry which is preliminary data.</text>
</comment>
<dbReference type="InterPro" id="IPR029063">
    <property type="entry name" value="SAM-dependent_MTases_sf"/>
</dbReference>
<keyword evidence="6" id="KW-0238">DNA-binding</keyword>
<reference evidence="12" key="1">
    <citation type="journal article" date="2019" name="Int. J. Syst. Evol. Microbiol.">
        <title>The Global Catalogue of Microorganisms (GCM) 10K type strain sequencing project: providing services to taxonomists for standard genome sequencing and annotation.</title>
        <authorList>
            <consortium name="The Broad Institute Genomics Platform"/>
            <consortium name="The Broad Institute Genome Sequencing Center for Infectious Disease"/>
            <person name="Wu L."/>
            <person name="Ma J."/>
        </authorList>
    </citation>
    <scope>NUCLEOTIDE SEQUENCE [LARGE SCALE GENOMIC DNA]</scope>
    <source>
        <strain evidence="12">JCM 17926</strain>
    </source>
</reference>
<dbReference type="Proteomes" id="UP001500552">
    <property type="component" value="Unassembled WGS sequence"/>
</dbReference>
<sequence length="378" mass="42332">MTTQHRLILGAAQKMDALASASVDLVVTSPPYPMIEMWDGIMAQQSNDIAAALADMRGEEAFELMHLELDKVWREVERVLRPGGFACINIGDATRTLGGKFALYPNHARIISTFLQLGLANLPNILWRKQTNAPNKFMGSGMLPAGAYVTLEHEWILIFRKGGKRVFKSAEEKQLRNQSAFFWEERNCWFSDLWDLKGTKQGIKNAETRARSAAYPFEVPYRLISMYSVKGDTVLDPFLGTGTTTVAALAAERNSVGYEIDGAFASIISGNILDQDVAQLNAYTRNRVVQHREFIRNRLADPKKDAIKHYNESFGLPVITSQERGMRFSFVNAIRRSEEEELLFQAQYTPAGSADFSEERPAPAPEKKGKSKQAVIGF</sequence>
<gene>
    <name evidence="11" type="ORF">GCM10023188_25530</name>
</gene>